<sequence>MNKSCIFTQVYRHLVLTDAELSIFNTICMQSRPKTCENTPFYILIFKNRFSTL</sequence>
<dbReference type="Proteomes" id="UP000820818">
    <property type="component" value="Linkage Group LG5"/>
</dbReference>
<organism evidence="1 2">
    <name type="scientific">Daphnia sinensis</name>
    <dbReference type="NCBI Taxonomy" id="1820382"/>
    <lineage>
        <taxon>Eukaryota</taxon>
        <taxon>Metazoa</taxon>
        <taxon>Ecdysozoa</taxon>
        <taxon>Arthropoda</taxon>
        <taxon>Crustacea</taxon>
        <taxon>Branchiopoda</taxon>
        <taxon>Diplostraca</taxon>
        <taxon>Cladocera</taxon>
        <taxon>Anomopoda</taxon>
        <taxon>Daphniidae</taxon>
        <taxon>Daphnia</taxon>
        <taxon>Daphnia similis group</taxon>
    </lineage>
</organism>
<comment type="caution">
    <text evidence="1">The sequence shown here is derived from an EMBL/GenBank/DDBJ whole genome shotgun (WGS) entry which is preliminary data.</text>
</comment>
<dbReference type="AlphaFoldDB" id="A0AAD5PVG6"/>
<protein>
    <submittedName>
        <fullName evidence="1">Uncharacterized protein</fullName>
    </submittedName>
</protein>
<keyword evidence="2" id="KW-1185">Reference proteome</keyword>
<name>A0AAD5PVG6_9CRUS</name>
<evidence type="ECO:0000313" key="1">
    <source>
        <dbReference type="EMBL" id="KAI9557954.1"/>
    </source>
</evidence>
<gene>
    <name evidence="1" type="ORF">GHT06_014706</name>
</gene>
<evidence type="ECO:0000313" key="2">
    <source>
        <dbReference type="Proteomes" id="UP000820818"/>
    </source>
</evidence>
<reference evidence="1 2" key="1">
    <citation type="submission" date="2022-05" db="EMBL/GenBank/DDBJ databases">
        <title>A multi-omics perspective on studying reproductive biology in Daphnia sinensis.</title>
        <authorList>
            <person name="Jia J."/>
        </authorList>
    </citation>
    <scope>NUCLEOTIDE SEQUENCE [LARGE SCALE GENOMIC DNA]</scope>
    <source>
        <strain evidence="1 2">WSL</strain>
    </source>
</reference>
<proteinExistence type="predicted"/>
<accession>A0AAD5PVG6</accession>
<dbReference type="EMBL" id="WJBH02000005">
    <property type="protein sequence ID" value="KAI9557954.1"/>
    <property type="molecule type" value="Genomic_DNA"/>
</dbReference>